<dbReference type="SUPFAM" id="SSF48452">
    <property type="entry name" value="TPR-like"/>
    <property type="match status" value="1"/>
</dbReference>
<keyword evidence="5" id="KW-1185">Reference proteome</keyword>
<dbReference type="OrthoDB" id="9981632at2759"/>
<organism evidence="4 5">
    <name type="scientific">Adineta steineri</name>
    <dbReference type="NCBI Taxonomy" id="433720"/>
    <lineage>
        <taxon>Eukaryota</taxon>
        <taxon>Metazoa</taxon>
        <taxon>Spiralia</taxon>
        <taxon>Gnathifera</taxon>
        <taxon>Rotifera</taxon>
        <taxon>Eurotatoria</taxon>
        <taxon>Bdelloidea</taxon>
        <taxon>Adinetida</taxon>
        <taxon>Adinetidae</taxon>
        <taxon>Adineta</taxon>
    </lineage>
</organism>
<dbReference type="SMART" id="SM00028">
    <property type="entry name" value="TPR"/>
    <property type="match status" value="2"/>
</dbReference>
<dbReference type="Proteomes" id="UP000663877">
    <property type="component" value="Unassembled WGS sequence"/>
</dbReference>
<dbReference type="InterPro" id="IPR003540">
    <property type="entry name" value="ADP-ribosyltransferase"/>
</dbReference>
<gene>
    <name evidence="3" type="ORF">BJG266_LOCUS8368</name>
    <name evidence="4" type="ORF">QVE165_LOCUS29730</name>
</gene>
<dbReference type="EMBL" id="CAJNOM010000241">
    <property type="protein sequence ID" value="CAF1273538.1"/>
    <property type="molecule type" value="Genomic_DNA"/>
</dbReference>
<comment type="caution">
    <text evidence="4">The sequence shown here is derived from an EMBL/GenBank/DDBJ whole genome shotgun (WGS) entry which is preliminary data.</text>
</comment>
<evidence type="ECO:0000259" key="2">
    <source>
        <dbReference type="Pfam" id="PF03496"/>
    </source>
</evidence>
<name>A0A815BS61_9BILA</name>
<dbReference type="InterPro" id="IPR011990">
    <property type="entry name" value="TPR-like_helical_dom_sf"/>
</dbReference>
<accession>A0A815BS61</accession>
<dbReference type="Proteomes" id="UP000663832">
    <property type="component" value="Unassembled WGS sequence"/>
</dbReference>
<reference evidence="4" key="1">
    <citation type="submission" date="2021-02" db="EMBL/GenBank/DDBJ databases">
        <authorList>
            <person name="Nowell W R."/>
        </authorList>
    </citation>
    <scope>NUCLEOTIDE SEQUENCE</scope>
</reference>
<dbReference type="GO" id="GO:0005576">
    <property type="term" value="C:extracellular region"/>
    <property type="evidence" value="ECO:0007669"/>
    <property type="project" value="InterPro"/>
</dbReference>
<evidence type="ECO:0000313" key="3">
    <source>
        <dbReference type="EMBL" id="CAF0860819.1"/>
    </source>
</evidence>
<dbReference type="Pfam" id="PF03496">
    <property type="entry name" value="ADPrib_exo_Tox"/>
    <property type="match status" value="1"/>
</dbReference>
<feature type="domain" description="ADP ribosyltransferase" evidence="2">
    <location>
        <begin position="125"/>
        <end position="285"/>
    </location>
</feature>
<feature type="repeat" description="TPR" evidence="1">
    <location>
        <begin position="424"/>
        <end position="457"/>
    </location>
</feature>
<dbReference type="AlphaFoldDB" id="A0A815BS61"/>
<dbReference type="InterPro" id="IPR019734">
    <property type="entry name" value="TPR_rpt"/>
</dbReference>
<evidence type="ECO:0000256" key="1">
    <source>
        <dbReference type="PROSITE-ProRule" id="PRU00339"/>
    </source>
</evidence>
<dbReference type="EMBL" id="CAJNOI010000026">
    <property type="protein sequence ID" value="CAF0860819.1"/>
    <property type="molecule type" value="Genomic_DNA"/>
</dbReference>
<dbReference type="Gene3D" id="3.90.176.10">
    <property type="entry name" value="Toxin ADP-ribosyltransferase, Chain A, domain 1"/>
    <property type="match status" value="1"/>
</dbReference>
<evidence type="ECO:0000313" key="4">
    <source>
        <dbReference type="EMBL" id="CAF1273538.1"/>
    </source>
</evidence>
<keyword evidence="1" id="KW-0802">TPR repeat</keyword>
<dbReference type="PANTHER" id="PTHR19959:SF119">
    <property type="entry name" value="FUNGAL LIPASE-LIKE DOMAIN-CONTAINING PROTEIN"/>
    <property type="match status" value="1"/>
</dbReference>
<dbReference type="PANTHER" id="PTHR19959">
    <property type="entry name" value="KINESIN LIGHT CHAIN"/>
    <property type="match status" value="1"/>
</dbReference>
<dbReference type="PROSITE" id="PS50005">
    <property type="entry name" value="TPR"/>
    <property type="match status" value="1"/>
</dbReference>
<proteinExistence type="predicted"/>
<dbReference type="PROSITE" id="PS51996">
    <property type="entry name" value="TR_MART"/>
    <property type="match status" value="1"/>
</dbReference>
<protein>
    <recommendedName>
        <fullName evidence="2">ADP ribosyltransferase domain-containing protein</fullName>
    </recommendedName>
</protein>
<dbReference type="Gene3D" id="1.25.40.10">
    <property type="entry name" value="Tetratricopeptide repeat domain"/>
    <property type="match status" value="1"/>
</dbReference>
<dbReference type="Pfam" id="PF13424">
    <property type="entry name" value="TPR_12"/>
    <property type="match status" value="1"/>
</dbReference>
<sequence length="505" mass="59196">MLVRRSYEYRKNYVEKRFRHSLSSEQVENFEKNRCKQSTNSYYTIDKVIETKQYIHSKSNLSIQFQLFQPNVYNYKQLLQTVFSTIHESALAKSAMIDFCLQLYANNNTLTDIRNFIENYRPEDAILWYTKESFVYRWINHTLRCGDIDKCYSLRLFISNLSTQIRALKYEQPKMMKKTVLYRGFRQSDEELNILQNLVGHVIAIKSFMSTSREKSIALAFASPSEGQNENSRSILLEINVDLNLSEVIAADIMHMSNFSGESEVLFNIGSKFRIDKLTLDTSNDIWLCKFTATTENLTCMEQFQTIPYKMSSNSCTNNLDDRQKLSWLAYKPIDWAYIQHIDCFVQWQQTDITKILNNSERVLQIYRQIDVKNSFDKLQVASCMNNYAFINLVCGTQVEVVKLLEDSLNIREQYLPADDILLAQSYRNLGLAYSRLCNYDMAFKLHEQALSINHHASFSAQWSTVTTLRNIGDLCDRIRNYNDAIKYYSEAIDTHYQCLTFLIH</sequence>
<dbReference type="SUPFAM" id="SSF56399">
    <property type="entry name" value="ADP-ribosylation"/>
    <property type="match status" value="1"/>
</dbReference>
<evidence type="ECO:0000313" key="5">
    <source>
        <dbReference type="Proteomes" id="UP000663832"/>
    </source>
</evidence>